<evidence type="ECO:0000313" key="2">
    <source>
        <dbReference type="Proteomes" id="UP000016843"/>
    </source>
</evidence>
<organism evidence="1 2">
    <name type="scientific">Rhodonellum psychrophilum GCM71 = DSM 17998</name>
    <dbReference type="NCBI Taxonomy" id="1123057"/>
    <lineage>
        <taxon>Bacteria</taxon>
        <taxon>Pseudomonadati</taxon>
        <taxon>Bacteroidota</taxon>
        <taxon>Cytophagia</taxon>
        <taxon>Cytophagales</taxon>
        <taxon>Cytophagaceae</taxon>
        <taxon>Rhodonellum</taxon>
    </lineage>
</organism>
<comment type="caution">
    <text evidence="1">The sequence shown here is derived from an EMBL/GenBank/DDBJ whole genome shotgun (WGS) entry which is preliminary data.</text>
</comment>
<dbReference type="Proteomes" id="UP000016843">
    <property type="component" value="Unassembled WGS sequence"/>
</dbReference>
<sequence>MKISLLQMVLIEDGNSKKSLSFINALMFGKETKRCGLIIPIDFAQNPSKKSSRLLFSGNFFNWSLKYISNAFLF</sequence>
<accession>U5BVA4</accession>
<gene>
    <name evidence="1" type="ORF">P872_10185</name>
</gene>
<reference evidence="1 2" key="1">
    <citation type="journal article" date="2013" name="Genome Announc.">
        <title>Draft Genome Sequence of the Psychrophilic and Alkaliphilic Rhodonellum psychrophilum Strain GCM71T.</title>
        <authorList>
            <person name="Hauptmann A.L."/>
            <person name="Glaring M.A."/>
            <person name="Hallin P.F."/>
            <person name="Prieme A."/>
            <person name="Stougaard P."/>
        </authorList>
    </citation>
    <scope>NUCLEOTIDE SEQUENCE [LARGE SCALE GENOMIC DNA]</scope>
    <source>
        <strain evidence="1 2">GCM71</strain>
    </source>
</reference>
<dbReference type="AlphaFoldDB" id="U5BVA4"/>
<keyword evidence="2" id="KW-1185">Reference proteome</keyword>
<evidence type="ECO:0000313" key="1">
    <source>
        <dbReference type="EMBL" id="ERM81479.1"/>
    </source>
</evidence>
<dbReference type="EMBL" id="AWXR01000049">
    <property type="protein sequence ID" value="ERM81479.1"/>
    <property type="molecule type" value="Genomic_DNA"/>
</dbReference>
<name>U5BVA4_9BACT</name>
<protein>
    <submittedName>
        <fullName evidence="1">Uncharacterized protein</fullName>
    </submittedName>
</protein>
<proteinExistence type="predicted"/>